<dbReference type="EMBL" id="CP090145">
    <property type="protein sequence ID" value="UOX35066.1"/>
    <property type="molecule type" value="Genomic_DNA"/>
</dbReference>
<evidence type="ECO:0000313" key="3">
    <source>
        <dbReference type="Proteomes" id="UP000830454"/>
    </source>
</evidence>
<proteinExistence type="predicted"/>
<dbReference type="InterPro" id="IPR013783">
    <property type="entry name" value="Ig-like_fold"/>
</dbReference>
<organism evidence="2 3">
    <name type="scientific">Flavobacterium sediminilitoris</name>
    <dbReference type="NCBI Taxonomy" id="2024526"/>
    <lineage>
        <taxon>Bacteria</taxon>
        <taxon>Pseudomonadati</taxon>
        <taxon>Bacteroidota</taxon>
        <taxon>Flavobacteriia</taxon>
        <taxon>Flavobacteriales</taxon>
        <taxon>Flavobacteriaceae</taxon>
        <taxon>Flavobacterium</taxon>
    </lineage>
</organism>
<dbReference type="PROSITE" id="PS50853">
    <property type="entry name" value="FN3"/>
    <property type="match status" value="1"/>
</dbReference>
<keyword evidence="3" id="KW-1185">Reference proteome</keyword>
<dbReference type="SMART" id="SM00060">
    <property type="entry name" value="FN3"/>
    <property type="match status" value="2"/>
</dbReference>
<name>A0ABY4HQA1_9FLAO</name>
<reference evidence="2" key="2">
    <citation type="submission" date="2022-04" db="EMBL/GenBank/DDBJ databases">
        <title>Complete Genome Sequence of Flavobacterium sediminilitoris YSM-43, Isolated from a Tidal Sediment.</title>
        <authorList>
            <person name="Lee P.A."/>
        </authorList>
    </citation>
    <scope>NUCLEOTIDE SEQUENCE</scope>
    <source>
        <strain evidence="2">YSM-43</strain>
    </source>
</reference>
<dbReference type="InterPro" id="IPR036116">
    <property type="entry name" value="FN3_sf"/>
</dbReference>
<evidence type="ECO:0000313" key="2">
    <source>
        <dbReference type="EMBL" id="UOX35066.1"/>
    </source>
</evidence>
<evidence type="ECO:0000259" key="1">
    <source>
        <dbReference type="PROSITE" id="PS50853"/>
    </source>
</evidence>
<gene>
    <name evidence="2" type="ORF">LXD69_06020</name>
</gene>
<accession>A0ABY4HQA1</accession>
<dbReference type="InterPro" id="IPR003961">
    <property type="entry name" value="FN3_dom"/>
</dbReference>
<reference evidence="2" key="1">
    <citation type="submission" date="2021-12" db="EMBL/GenBank/DDBJ databases">
        <authorList>
            <person name="Cha I.-T."/>
            <person name="Lee K.-E."/>
            <person name="Park S.-J."/>
        </authorList>
    </citation>
    <scope>NUCLEOTIDE SEQUENCE</scope>
    <source>
        <strain evidence="2">YSM-43</strain>
    </source>
</reference>
<protein>
    <submittedName>
        <fullName evidence="2">Fibronectin type III domain-containing protein</fullName>
    </submittedName>
</protein>
<dbReference type="Proteomes" id="UP000830454">
    <property type="component" value="Chromosome"/>
</dbReference>
<feature type="domain" description="Fibronectin type-III" evidence="1">
    <location>
        <begin position="291"/>
        <end position="377"/>
    </location>
</feature>
<dbReference type="Gene3D" id="2.60.40.10">
    <property type="entry name" value="Immunoglobulins"/>
    <property type="match status" value="1"/>
</dbReference>
<dbReference type="SUPFAM" id="SSF49265">
    <property type="entry name" value="Fibronectin type III"/>
    <property type="match status" value="1"/>
</dbReference>
<dbReference type="CDD" id="cd00063">
    <property type="entry name" value="FN3"/>
    <property type="match status" value="1"/>
</dbReference>
<dbReference type="RefSeq" id="WP_246918243.1">
    <property type="nucleotide sequence ID" value="NZ_CP090145.1"/>
</dbReference>
<sequence length="1870" mass="209313">MINSTYKKANRLFYTLVLVCLVQLGWAQIYPVQVNSNVIPPYLSSVAKYSTTTDQKYLVNIFTSDLNVVNRQVRLKLYIQGNGIQAQSTPVVVGASPLFINGGESLQLNNLDLAPYFELQNLQGINPLQYSGVLPQGNYSFCIEVYDFITNQPISQKSCTFFYFIYNDPPFLNLPFNHEVIHFQDPQNIIFTWTPRHINATNIEYEFVLIELLDNQAPSNYAFMVGAPIWQTITNNTILHYDFTLPQLTLGKKYAWRVKAVSQPGFGEDAVFNNNGYSEIFDFVYAGNCNAPEFVIAQSVSARQAKIMWQNNPNHLSYIVQYRKLGTEIWFNAPVANNEAQLFDLEPSTTYEFQVGGTCLGDVTTFSAINQFTQPETNVAVIDCGIAPTIDLANVTLYSEALAEDMVFMAADFAVHINEVEGVGTYTGKGWTRLPYLTNIKIAVEFENIKLNSELQLVDGEVRAQYDPEWSNILDVNEVIDVVENVLDNFQESNDTHNHTVNYVIGDVNNIVVEDGKILVTNPDTGMVSNIFDFDQGETTTITDSEGSVYTVDPNGNVSFQGQGVGIANASNTENLNSKGEVIALSNVGAKVVFSRNDQSVAFDDSSANYSGAPNKLAAEYKTIKDGSGNDYPFYYKGIINKEDGKVSYDYVTAKITITDTLIEAKNIVFNVKGIKVNAIDSTTVGNVVTKTLKVPAFTTEGDNELLALVKTDSLKQKVVGAMMVVPIKDIGTVNINLVPVNGATITQADIQAIKNIYGGAGVTLNITTLPAHTDGITTLECGNSGWIANYTNEQNAFIDRFKATTTINNNAYYLFVTKDITPSRPLSGFMPLHRQFGFVFTGQTGTGEIKQTNGSGLATVIAHELGHGAFELEHPWEKYDYDKNAYATNWLMDYASGTKLPYRHWQQISHPKTKLYLFQSDESGEQVTDELLAARFIESIRGYTYNNNSISSNSPTSNGTLNDVISLNEILINASNFEDSNFHLIGQKITTIDNHELFFDLKISEFNNKTINFNNLVSELKINKFNSPDGSETRYYYPYNNNISSQESTSLTSIAPNYSILKGVLFVVPNQKVNVFEENVLNFNSNVSKQQNWIEKINTAIVNKDYSTIQKIPVIALSYTNINARISLFEDIAKQKLTTTNGFISRLFSGNIDKEIIYVSLLKSIIDDQTNEENNDLFNSFISKDYKKIYDQIDDEQTKLKLYKAVAKLVSKSQQENVYNKFLSIFNDSNFEDQNSELLASILMGIDDYKIDETKVNILNIINSQNDFSGIKNRYHNLTGLDQEYFNYYLTKWAIAYYSSEYLNIKNNYQSYLDNGGIMEGADLTNPNFQYLKRDFFKLDYLGIGAMCPSQLDCSYLQHYSSSFNPNKDYFFSFGYKKYNPQIQKSNDVIYYKTGKPFSDFVCIYFNEDYNYLNIKKGKLIVAPLFWAENFANKHNDKIAGQTLTVALEGAALISIPFTAGQSVTVVEAGLMIITGTSAIAVELYENELLGVEGGKEFKDAVTAINILTGSGIAIRSITRGISFEVKIDDFRNFIKTTSSQNIENLKNSLANVIKNSIKVGSRIKNFNIEELKALVYELDLKKAFRSSLNNTYCKVKNNVLATIVSANIEYEIATLRYLDGLQSKNLYLASKEGIQIIQNVNGYQKIGELENVFITENNLVKNKNVSIYLKENKIFLYLDEVVNQAGKITTAAELKAFLNTVDETTTIAQLEQKGIKSLFRGTTRSKADNTLFPGNPNSQAFGISTSTDPIKATIFSIESATSNGAYKGVLQIGLPNDLKNIVLSAPNYRVGLELEVILKTPADNFANLSKVEISVEDARKLVKEVYGVDLPARITTQTDSRYLLETIPESSLEKAYEFYQKAFKYNIK</sequence>